<evidence type="ECO:0000256" key="2">
    <source>
        <dbReference type="SAM" id="Phobius"/>
    </source>
</evidence>
<organism evidence="3 4">
    <name type="scientific">Dyella caseinilytica</name>
    <dbReference type="NCBI Taxonomy" id="1849581"/>
    <lineage>
        <taxon>Bacteria</taxon>
        <taxon>Pseudomonadati</taxon>
        <taxon>Pseudomonadota</taxon>
        <taxon>Gammaproteobacteria</taxon>
        <taxon>Lysobacterales</taxon>
        <taxon>Rhodanobacteraceae</taxon>
        <taxon>Dyella</taxon>
    </lineage>
</organism>
<feature type="transmembrane region" description="Helical" evidence="2">
    <location>
        <begin position="51"/>
        <end position="74"/>
    </location>
</feature>
<sequence length="150" mass="15902">MIAFLPQCTMDSRFRGNDATEGSSTMTSTLKTPAGSANRGSRYTEPFYNDYFPAVLLEAGSLLAAFFVLCVFLVPVVDFALCACLAGADEVDEEAGAAAEVSWANTEPERATPATSREAIASLRIMIMSLEIFDCHGPGRNPAYAGGVTS</sequence>
<name>A0ABX7GW03_9GAMM</name>
<dbReference type="Proteomes" id="UP000663181">
    <property type="component" value="Chromosome"/>
</dbReference>
<keyword evidence="2" id="KW-1133">Transmembrane helix</keyword>
<proteinExistence type="predicted"/>
<evidence type="ECO:0000256" key="1">
    <source>
        <dbReference type="SAM" id="MobiDB-lite"/>
    </source>
</evidence>
<dbReference type="EMBL" id="CP064030">
    <property type="protein sequence ID" value="QRN54652.1"/>
    <property type="molecule type" value="Genomic_DNA"/>
</dbReference>
<dbReference type="RefSeq" id="WP_188797843.1">
    <property type="nucleotide sequence ID" value="NZ_BMIZ01000001.1"/>
</dbReference>
<keyword evidence="4" id="KW-1185">Reference proteome</keyword>
<keyword evidence="2" id="KW-0472">Membrane</keyword>
<evidence type="ECO:0008006" key="5">
    <source>
        <dbReference type="Google" id="ProtNLM"/>
    </source>
</evidence>
<evidence type="ECO:0000313" key="3">
    <source>
        <dbReference type="EMBL" id="QRN54652.1"/>
    </source>
</evidence>
<keyword evidence="2" id="KW-0812">Transmembrane</keyword>
<protein>
    <recommendedName>
        <fullName evidence="5">TadE-like protein</fullName>
    </recommendedName>
</protein>
<accession>A0ABX7GW03</accession>
<feature type="region of interest" description="Disordered" evidence="1">
    <location>
        <begin position="14"/>
        <end position="38"/>
    </location>
</feature>
<reference evidence="3 4" key="1">
    <citation type="submission" date="2020-10" db="EMBL/GenBank/DDBJ databases">
        <title>Phylogeny of dyella-like bacteria.</title>
        <authorList>
            <person name="Fu J."/>
        </authorList>
    </citation>
    <scope>NUCLEOTIDE SEQUENCE [LARGE SCALE GENOMIC DNA]</scope>
    <source>
        <strain evidence="3 4">DHOB09</strain>
    </source>
</reference>
<gene>
    <name evidence="3" type="ORF">ISN74_04645</name>
</gene>
<feature type="compositionally biased region" description="Polar residues" evidence="1">
    <location>
        <begin position="20"/>
        <end position="31"/>
    </location>
</feature>
<evidence type="ECO:0000313" key="4">
    <source>
        <dbReference type="Proteomes" id="UP000663181"/>
    </source>
</evidence>